<evidence type="ECO:0000313" key="2">
    <source>
        <dbReference type="Proteomes" id="UP000054815"/>
    </source>
</evidence>
<sequence length="63" mass="6747">MASDLECTACLCFRVARVSHGVANDSLINVANIGCDRACGSLFFSMNTADFSIIFLANQDAVR</sequence>
<proteinExistence type="predicted"/>
<dbReference type="EMBL" id="JYDU01000608">
    <property type="protein sequence ID" value="KRX85885.1"/>
    <property type="molecule type" value="Genomic_DNA"/>
</dbReference>
<organism evidence="1 2">
    <name type="scientific">Trichinella pseudospiralis</name>
    <name type="common">Parasitic roundworm</name>
    <dbReference type="NCBI Taxonomy" id="6337"/>
    <lineage>
        <taxon>Eukaryota</taxon>
        <taxon>Metazoa</taxon>
        <taxon>Ecdysozoa</taxon>
        <taxon>Nematoda</taxon>
        <taxon>Enoplea</taxon>
        <taxon>Dorylaimia</taxon>
        <taxon>Trichinellida</taxon>
        <taxon>Trichinellidae</taxon>
        <taxon>Trichinella</taxon>
    </lineage>
</organism>
<dbReference type="Proteomes" id="UP000054815">
    <property type="component" value="Unassembled WGS sequence"/>
</dbReference>
<reference evidence="1 2" key="1">
    <citation type="submission" date="2015-01" db="EMBL/GenBank/DDBJ databases">
        <title>Evolution of Trichinella species and genotypes.</title>
        <authorList>
            <person name="Korhonen P.K."/>
            <person name="Edoardo P."/>
            <person name="Giuseppe L.R."/>
            <person name="Gasser R.B."/>
        </authorList>
    </citation>
    <scope>NUCLEOTIDE SEQUENCE [LARGE SCALE GENOMIC DNA]</scope>
    <source>
        <strain evidence="1">ISS141</strain>
    </source>
</reference>
<name>A0A0V0XD22_TRIPS</name>
<gene>
    <name evidence="1" type="ORF">T4E_10302</name>
</gene>
<protein>
    <submittedName>
        <fullName evidence="1">Uncharacterized protein</fullName>
    </submittedName>
</protein>
<comment type="caution">
    <text evidence="1">The sequence shown here is derived from an EMBL/GenBank/DDBJ whole genome shotgun (WGS) entry which is preliminary data.</text>
</comment>
<dbReference type="AlphaFoldDB" id="A0A0V0XD22"/>
<accession>A0A0V0XD22</accession>
<evidence type="ECO:0000313" key="1">
    <source>
        <dbReference type="EMBL" id="KRX85885.1"/>
    </source>
</evidence>